<dbReference type="FunFam" id="1.10.750.20:FF:000005">
    <property type="entry name" value="Suppressor of cytokine signaling 1"/>
    <property type="match status" value="1"/>
</dbReference>
<dbReference type="SUPFAM" id="SSF158235">
    <property type="entry name" value="SOCS box-like"/>
    <property type="match status" value="1"/>
</dbReference>
<name>A0A8C9RWC4_SCLFO</name>
<dbReference type="GO" id="GO:0046854">
    <property type="term" value="P:phosphatidylinositol phosphate biosynthetic process"/>
    <property type="evidence" value="ECO:0007669"/>
    <property type="project" value="TreeGrafter"/>
</dbReference>
<keyword evidence="5 6" id="KW-0727">SH2 domain</keyword>
<reference evidence="9 10" key="1">
    <citation type="submission" date="2019-04" db="EMBL/GenBank/DDBJ databases">
        <authorList>
            <consortium name="Wellcome Sanger Institute Data Sharing"/>
        </authorList>
    </citation>
    <scope>NUCLEOTIDE SEQUENCE [LARGE SCALE GENOMIC DNA]</scope>
</reference>
<evidence type="ECO:0000256" key="6">
    <source>
        <dbReference type="PROSITE-ProRule" id="PRU00191"/>
    </source>
</evidence>
<evidence type="ECO:0000313" key="9">
    <source>
        <dbReference type="Ensembl" id="ENSSFOP00015022101.2"/>
    </source>
</evidence>
<dbReference type="PRINTS" id="PR00401">
    <property type="entry name" value="SH2DOMAIN"/>
</dbReference>
<evidence type="ECO:0000313" key="10">
    <source>
        <dbReference type="Proteomes" id="UP000694397"/>
    </source>
</evidence>
<dbReference type="SMART" id="SM00252">
    <property type="entry name" value="SH2"/>
    <property type="match status" value="1"/>
</dbReference>
<evidence type="ECO:0000256" key="2">
    <source>
        <dbReference type="ARBA" id="ARBA00022604"/>
    </source>
</evidence>
<keyword evidence="2" id="KW-0341">Growth regulation</keyword>
<gene>
    <name evidence="9" type="primary">SOCS1</name>
</gene>
<accession>A0A8C9RWC4</accession>
<dbReference type="GeneTree" id="ENSGT00940000161164"/>
<dbReference type="GO" id="GO:0009968">
    <property type="term" value="P:negative regulation of signal transduction"/>
    <property type="evidence" value="ECO:0007669"/>
    <property type="project" value="UniProtKB-KW"/>
</dbReference>
<dbReference type="GO" id="GO:0035556">
    <property type="term" value="P:intracellular signal transduction"/>
    <property type="evidence" value="ECO:0007669"/>
    <property type="project" value="InterPro"/>
</dbReference>
<dbReference type="SMART" id="SM00969">
    <property type="entry name" value="SOCS_box"/>
    <property type="match status" value="1"/>
</dbReference>
<dbReference type="InterPro" id="IPR036860">
    <property type="entry name" value="SH2_dom_sf"/>
</dbReference>
<dbReference type="Ensembl" id="ENSSFOT00015022347.2">
    <property type="protein sequence ID" value="ENSSFOP00015022101.2"/>
    <property type="gene ID" value="ENSSFOG00015014200.2"/>
</dbReference>
<comment type="pathway">
    <text evidence="1">Protein modification; protein ubiquitination.</text>
</comment>
<dbReference type="OrthoDB" id="9937362at2759"/>
<dbReference type="PROSITE" id="PS50225">
    <property type="entry name" value="SOCS"/>
    <property type="match status" value="1"/>
</dbReference>
<protein>
    <submittedName>
        <fullName evidence="9">Suppressor of cytokine signaling 1a</fullName>
    </submittedName>
</protein>
<evidence type="ECO:0000259" key="7">
    <source>
        <dbReference type="PROSITE" id="PS50001"/>
    </source>
</evidence>
<dbReference type="GO" id="GO:0005942">
    <property type="term" value="C:phosphatidylinositol 3-kinase complex"/>
    <property type="evidence" value="ECO:0007669"/>
    <property type="project" value="TreeGrafter"/>
</dbReference>
<evidence type="ECO:0000259" key="8">
    <source>
        <dbReference type="PROSITE" id="PS50225"/>
    </source>
</evidence>
<evidence type="ECO:0000256" key="5">
    <source>
        <dbReference type="ARBA" id="ARBA00022999"/>
    </source>
</evidence>
<dbReference type="Pfam" id="PF07525">
    <property type="entry name" value="SOCS_box"/>
    <property type="match status" value="1"/>
</dbReference>
<dbReference type="Proteomes" id="UP000694397">
    <property type="component" value="Chromosome 8"/>
</dbReference>
<keyword evidence="10" id="KW-1185">Reference proteome</keyword>
<reference evidence="9" key="2">
    <citation type="submission" date="2025-08" db="UniProtKB">
        <authorList>
            <consortium name="Ensembl"/>
        </authorList>
    </citation>
    <scope>IDENTIFICATION</scope>
</reference>
<dbReference type="GO" id="GO:0046935">
    <property type="term" value="F:1-phosphatidylinositol-3-kinase regulator activity"/>
    <property type="evidence" value="ECO:0007669"/>
    <property type="project" value="TreeGrafter"/>
</dbReference>
<dbReference type="UniPathway" id="UPA00143"/>
<dbReference type="PANTHER" id="PTHR10155:SF4">
    <property type="entry name" value="SUPPRESSOR OF CYTOKINE SIGNALING 1"/>
    <property type="match status" value="1"/>
</dbReference>
<dbReference type="Gene3D" id="3.30.505.10">
    <property type="entry name" value="SH2 domain"/>
    <property type="match status" value="1"/>
</dbReference>
<feature type="domain" description="SH2" evidence="7">
    <location>
        <begin position="72"/>
        <end position="163"/>
    </location>
</feature>
<dbReference type="SMART" id="SM00253">
    <property type="entry name" value="SOCS"/>
    <property type="match status" value="1"/>
</dbReference>
<reference evidence="9" key="3">
    <citation type="submission" date="2025-09" db="UniProtKB">
        <authorList>
            <consortium name="Ensembl"/>
        </authorList>
    </citation>
    <scope>IDENTIFICATION</scope>
</reference>
<dbReference type="Pfam" id="PF00017">
    <property type="entry name" value="SH2"/>
    <property type="match status" value="1"/>
</dbReference>
<evidence type="ECO:0000256" key="4">
    <source>
        <dbReference type="ARBA" id="ARBA00022786"/>
    </source>
</evidence>
<dbReference type="SUPFAM" id="SSF55550">
    <property type="entry name" value="SH2 domain"/>
    <property type="match status" value="1"/>
</dbReference>
<organism evidence="9 10">
    <name type="scientific">Scleropages formosus</name>
    <name type="common">Asian bonytongue</name>
    <name type="synonym">Osteoglossum formosum</name>
    <dbReference type="NCBI Taxonomy" id="113540"/>
    <lineage>
        <taxon>Eukaryota</taxon>
        <taxon>Metazoa</taxon>
        <taxon>Chordata</taxon>
        <taxon>Craniata</taxon>
        <taxon>Vertebrata</taxon>
        <taxon>Euteleostomi</taxon>
        <taxon>Actinopterygii</taxon>
        <taxon>Neopterygii</taxon>
        <taxon>Teleostei</taxon>
        <taxon>Osteoglossocephala</taxon>
        <taxon>Osteoglossomorpha</taxon>
        <taxon>Osteoglossiformes</taxon>
        <taxon>Osteoglossidae</taxon>
        <taxon>Scleropages</taxon>
    </lineage>
</organism>
<proteinExistence type="predicted"/>
<dbReference type="InterPro" id="IPR036036">
    <property type="entry name" value="SOCS_box-like_dom_sf"/>
</dbReference>
<dbReference type="InterPro" id="IPR001496">
    <property type="entry name" value="SOCS_box"/>
</dbReference>
<dbReference type="PANTHER" id="PTHR10155">
    <property type="entry name" value="PHOSPHATIDYLINOSITOL 3-KINASE REGULATORY SUBUNIT"/>
    <property type="match status" value="1"/>
</dbReference>
<evidence type="ECO:0000256" key="3">
    <source>
        <dbReference type="ARBA" id="ARBA00022700"/>
    </source>
</evidence>
<dbReference type="InterPro" id="IPR000980">
    <property type="entry name" value="SH2"/>
</dbReference>
<dbReference type="PROSITE" id="PS50001">
    <property type="entry name" value="SH2"/>
    <property type="match status" value="1"/>
</dbReference>
<evidence type="ECO:0000256" key="1">
    <source>
        <dbReference type="ARBA" id="ARBA00004906"/>
    </source>
</evidence>
<dbReference type="AlphaFoldDB" id="A0A8C9RWC4"/>
<dbReference type="GO" id="GO:0016567">
    <property type="term" value="P:protein ubiquitination"/>
    <property type="evidence" value="ECO:0007669"/>
    <property type="project" value="UniProtKB-UniPathway"/>
</dbReference>
<dbReference type="Gene3D" id="1.10.750.20">
    <property type="entry name" value="SOCS box"/>
    <property type="match status" value="1"/>
</dbReference>
<feature type="domain" description="SOCS box" evidence="8">
    <location>
        <begin position="154"/>
        <end position="203"/>
    </location>
</feature>
<sequence>MGAEAQLIGAQIRVRPAGLRCSAVTHLEGWNRIHTCTRASKTHNRTHFRPFKSEKEFKMIAETTTMLENSGFYWGTMTAKQAEVTLHGQPVGTFLIRDSSQKDVFFTLSYVSGTGSLNIRITFKASRFSLCGSKEEFDSLFKLLEYYTDSPKKLLTKPLRRVRLQSLQELCRKRIIETYGGDEIDSIPLNPVLKDFLNSFPYRL</sequence>
<keyword evidence="3" id="KW-0734">Signal transduction inhibitor</keyword>
<keyword evidence="4" id="KW-0833">Ubl conjugation pathway</keyword>